<name>A0A2I1M1I3_9BIFI</name>
<dbReference type="EMBL" id="PKGU01000007">
    <property type="protein sequence ID" value="PKZ14002.1"/>
    <property type="molecule type" value="Genomic_DNA"/>
</dbReference>
<dbReference type="RefSeq" id="WP_049217261.1">
    <property type="nucleotide sequence ID" value="NZ_CBDEIH010000005.1"/>
</dbReference>
<protein>
    <recommendedName>
        <fullName evidence="3">Terminase</fullName>
    </recommendedName>
</protein>
<accession>A0A2I1M1I3</accession>
<dbReference type="AlphaFoldDB" id="A0A2I1M1I3"/>
<comment type="caution">
    <text evidence="1">The sequence shown here is derived from an EMBL/GenBank/DDBJ whole genome shotgun (WGS) entry which is preliminary data.</text>
</comment>
<proteinExistence type="predicted"/>
<organism evidence="1 2">
    <name type="scientific">Alloscardovia omnicolens</name>
    <dbReference type="NCBI Taxonomy" id="419015"/>
    <lineage>
        <taxon>Bacteria</taxon>
        <taxon>Bacillati</taxon>
        <taxon>Actinomycetota</taxon>
        <taxon>Actinomycetes</taxon>
        <taxon>Bifidobacteriales</taxon>
        <taxon>Bifidobacteriaceae</taxon>
        <taxon>Alloscardovia</taxon>
    </lineage>
</organism>
<gene>
    <name evidence="1" type="ORF">CYJ32_07635</name>
</gene>
<reference evidence="1 2" key="1">
    <citation type="submission" date="2017-12" db="EMBL/GenBank/DDBJ databases">
        <title>Phylogenetic diversity of female urinary microbiome.</title>
        <authorList>
            <person name="Thomas-White K."/>
            <person name="Wolfe A.J."/>
        </authorList>
    </citation>
    <scope>NUCLEOTIDE SEQUENCE [LARGE SCALE GENOMIC DNA]</scope>
    <source>
        <strain evidence="1 2">UMB0064</strain>
    </source>
</reference>
<evidence type="ECO:0008006" key="3">
    <source>
        <dbReference type="Google" id="ProtNLM"/>
    </source>
</evidence>
<dbReference type="Proteomes" id="UP000242263">
    <property type="component" value="Unassembled WGS sequence"/>
</dbReference>
<sequence>MHEMIPEITAEQRQRSLGWFAVWWIETFTLVGRGGGVGMQIRFAPEVFQFIVNCYALDKHGRRRFNRVTLCRPKGWNKSGIAAAIALFEALAPCRFDHWAVEGETYTFLGETYYYEEGEPVGRPVQNPVIHILATTENQTGNTYESIFYNCTSKDAPLSVLMGVGLDAGMTRILLPEGGVIEPVSSGASGSDGGLETFAVADETHLYKVPRLKNLFQTVKRNLPKRSLDADPWLLETTTYFQAGDNSVAEGSFDYANDIREGRIKHAAGLYFDWRYSVLPFEDFSDEKKLKRAIVEAYGSAAKSPDGKDYVFLPDGRLEALNPATGRTADGWSLNDPNVEPAYSGDGWVLPDAIMAEIYQPDADPADSTRYYLNSRASVEDAWLTETEIMTHTVMKDLVDKAIEQRRLPMLWQDILSPDDEITLGFDGSVSNDSTALVGCRVKDGLLFIIKMDEAPDNNARAKWRVDRDSFDMQARYMFDHYNVVGCFADAAFFESMIRDWERDYGQKMKVFARGKGGGELMRYYTNIRHRDVYKSLETIHTNTQYALTDADNDSGAIRFLADPRLLNHIRNARKHNRQFGYLIFKETPKSPKKIDAAMASILAYAARQQYLGNSQDDVEDTYYMPIRMY</sequence>
<evidence type="ECO:0000313" key="1">
    <source>
        <dbReference type="EMBL" id="PKZ14002.1"/>
    </source>
</evidence>
<evidence type="ECO:0000313" key="2">
    <source>
        <dbReference type="Proteomes" id="UP000242263"/>
    </source>
</evidence>